<sequence>MDLFCGGLGEDRVAALLECTRFTRGNLYVRYLGLPLTSGKLSMRNCEGRPRGSRKLRTFLTQEGAFLRKGSEDHKGGECSNGKRYVSLIAKFRNSLHTKDRLMEWGLDVAGPDPGLFSAVKKQSRGTIYSSIAESHVVYGEAYSAELAPPGSLQAGYQDFIGSRP</sequence>
<dbReference type="AlphaFoldDB" id="A0A2I0HWM0"/>
<dbReference type="Proteomes" id="UP000233551">
    <property type="component" value="Unassembled WGS sequence"/>
</dbReference>
<evidence type="ECO:0000313" key="1">
    <source>
        <dbReference type="EMBL" id="PKI36081.1"/>
    </source>
</evidence>
<dbReference type="EMBL" id="PGOL01005039">
    <property type="protein sequence ID" value="PKI36081.1"/>
    <property type="molecule type" value="Genomic_DNA"/>
</dbReference>
<evidence type="ECO:0000313" key="2">
    <source>
        <dbReference type="Proteomes" id="UP000233551"/>
    </source>
</evidence>
<organism evidence="1 2">
    <name type="scientific">Punica granatum</name>
    <name type="common">Pomegranate</name>
    <dbReference type="NCBI Taxonomy" id="22663"/>
    <lineage>
        <taxon>Eukaryota</taxon>
        <taxon>Viridiplantae</taxon>
        <taxon>Streptophyta</taxon>
        <taxon>Embryophyta</taxon>
        <taxon>Tracheophyta</taxon>
        <taxon>Spermatophyta</taxon>
        <taxon>Magnoliopsida</taxon>
        <taxon>eudicotyledons</taxon>
        <taxon>Gunneridae</taxon>
        <taxon>Pentapetalae</taxon>
        <taxon>rosids</taxon>
        <taxon>malvids</taxon>
        <taxon>Myrtales</taxon>
        <taxon>Lythraceae</taxon>
        <taxon>Punica</taxon>
    </lineage>
</organism>
<gene>
    <name evidence="1" type="ORF">CRG98_043552</name>
</gene>
<reference evidence="1 2" key="1">
    <citation type="submission" date="2017-11" db="EMBL/GenBank/DDBJ databases">
        <title>De-novo sequencing of pomegranate (Punica granatum L.) genome.</title>
        <authorList>
            <person name="Akparov Z."/>
            <person name="Amiraslanov A."/>
            <person name="Hajiyeva S."/>
            <person name="Abbasov M."/>
            <person name="Kaur K."/>
            <person name="Hamwieh A."/>
            <person name="Solovyev V."/>
            <person name="Salamov A."/>
            <person name="Braich B."/>
            <person name="Kosarev P."/>
            <person name="Mahmoud A."/>
            <person name="Hajiyev E."/>
            <person name="Babayeva S."/>
            <person name="Izzatullayeva V."/>
            <person name="Mammadov A."/>
            <person name="Mammadov A."/>
            <person name="Sharifova S."/>
            <person name="Ojaghi J."/>
            <person name="Eynullazada K."/>
            <person name="Bayramov B."/>
            <person name="Abdulazimova A."/>
            <person name="Shahmuradov I."/>
        </authorList>
    </citation>
    <scope>NUCLEOTIDE SEQUENCE [LARGE SCALE GENOMIC DNA]</scope>
    <source>
        <strain evidence="2">cv. AG2017</strain>
        <tissue evidence="1">Leaf</tissue>
    </source>
</reference>
<name>A0A2I0HWM0_PUNGR</name>
<keyword evidence="2" id="KW-1185">Reference proteome</keyword>
<proteinExistence type="predicted"/>
<comment type="caution">
    <text evidence="1">The sequence shown here is derived from an EMBL/GenBank/DDBJ whole genome shotgun (WGS) entry which is preliminary data.</text>
</comment>
<protein>
    <submittedName>
        <fullName evidence="1">Uncharacterized protein</fullName>
    </submittedName>
</protein>
<accession>A0A2I0HWM0</accession>